<accession>A0ACA9N4F8</accession>
<dbReference type="EMBL" id="CAJVPW010012269">
    <property type="protein sequence ID" value="CAG8633897.1"/>
    <property type="molecule type" value="Genomic_DNA"/>
</dbReference>
<evidence type="ECO:0000313" key="1">
    <source>
        <dbReference type="EMBL" id="CAG8633897.1"/>
    </source>
</evidence>
<name>A0ACA9N4F8_9GLOM</name>
<proteinExistence type="predicted"/>
<dbReference type="Proteomes" id="UP000789366">
    <property type="component" value="Unassembled WGS sequence"/>
</dbReference>
<sequence length="266" mass="30939">MTNDVFTLDFYKSDQILWHYEDKSANNVWAQTEITMHADGATLFGFNHLLVQSIIQENTTISNLACTSKDPIVNWPKLFITWMQQENSIIEFHDALSIIYPPIYELNEAEFRAWRAMLQAYGCTNIMPYSKSNNRKEFWTNLKMLYEQGYLQADLEYSDSSEDHVITNNEDIFWNSFRSALTYNKHETIAGIFKYNYWQWPIAGPLAGYIVACPLPHFGTPAHFSSAAITSLYNEELHRLEPKVSTHTEPQSKWIMALPKTQDKKL</sequence>
<comment type="caution">
    <text evidence="1">The sequence shown here is derived from an EMBL/GenBank/DDBJ whole genome shotgun (WGS) entry which is preliminary data.</text>
</comment>
<reference evidence="1" key="1">
    <citation type="submission" date="2021-06" db="EMBL/GenBank/DDBJ databases">
        <authorList>
            <person name="Kallberg Y."/>
            <person name="Tangrot J."/>
            <person name="Rosling A."/>
        </authorList>
    </citation>
    <scope>NUCLEOTIDE SEQUENCE</scope>
    <source>
        <strain evidence="1">28 12/20/2015</strain>
    </source>
</reference>
<organism evidence="1 2">
    <name type="scientific">Cetraspora pellucida</name>
    <dbReference type="NCBI Taxonomy" id="1433469"/>
    <lineage>
        <taxon>Eukaryota</taxon>
        <taxon>Fungi</taxon>
        <taxon>Fungi incertae sedis</taxon>
        <taxon>Mucoromycota</taxon>
        <taxon>Glomeromycotina</taxon>
        <taxon>Glomeromycetes</taxon>
        <taxon>Diversisporales</taxon>
        <taxon>Gigasporaceae</taxon>
        <taxon>Cetraspora</taxon>
    </lineage>
</organism>
<keyword evidence="2" id="KW-1185">Reference proteome</keyword>
<protein>
    <submittedName>
        <fullName evidence="1">15475_t:CDS:1</fullName>
    </submittedName>
</protein>
<gene>
    <name evidence="1" type="ORF">SPELUC_LOCUS8318</name>
</gene>
<evidence type="ECO:0000313" key="2">
    <source>
        <dbReference type="Proteomes" id="UP000789366"/>
    </source>
</evidence>